<proteinExistence type="predicted"/>
<evidence type="ECO:0000313" key="2">
    <source>
        <dbReference type="Proteomes" id="UP000198809"/>
    </source>
</evidence>
<evidence type="ECO:0000313" key="1">
    <source>
        <dbReference type="EMBL" id="SEO14431.1"/>
    </source>
</evidence>
<gene>
    <name evidence="1" type="ORF">SAMN04487895_105151</name>
</gene>
<dbReference type="AlphaFoldDB" id="A0A1H8MAN7"/>
<organism evidence="1 2">
    <name type="scientific">Paenibacillus sophorae</name>
    <dbReference type="NCBI Taxonomy" id="1333845"/>
    <lineage>
        <taxon>Bacteria</taxon>
        <taxon>Bacillati</taxon>
        <taxon>Bacillota</taxon>
        <taxon>Bacilli</taxon>
        <taxon>Bacillales</taxon>
        <taxon>Paenibacillaceae</taxon>
        <taxon>Paenibacillus</taxon>
    </lineage>
</organism>
<sequence>MFVQCSLNLFRLWMDSSLRNSRSFYLYRNKPLRLITQLRPIRYILGPNPAFVRCLSVSESHKLAEDADVSIIEYDRDLSQSEIQTAQSKA</sequence>
<reference evidence="1 2" key="1">
    <citation type="submission" date="2016-10" db="EMBL/GenBank/DDBJ databases">
        <authorList>
            <person name="de Groot N.N."/>
        </authorList>
    </citation>
    <scope>NUCLEOTIDE SEQUENCE [LARGE SCALE GENOMIC DNA]</scope>
    <source>
        <strain evidence="1 2">CGMCC 1.10238</strain>
    </source>
</reference>
<accession>A0A1H8MAN7</accession>
<name>A0A1H8MAN7_9BACL</name>
<dbReference type="EMBL" id="FODH01000005">
    <property type="protein sequence ID" value="SEO14431.1"/>
    <property type="molecule type" value="Genomic_DNA"/>
</dbReference>
<dbReference type="Proteomes" id="UP000198809">
    <property type="component" value="Unassembled WGS sequence"/>
</dbReference>
<protein>
    <submittedName>
        <fullName evidence="1">Uncharacterized protein</fullName>
    </submittedName>
</protein>